<feature type="region of interest" description="Disordered" evidence="1">
    <location>
        <begin position="153"/>
        <end position="196"/>
    </location>
</feature>
<feature type="region of interest" description="Disordered" evidence="1">
    <location>
        <begin position="82"/>
        <end position="105"/>
    </location>
</feature>
<evidence type="ECO:0000313" key="3">
    <source>
        <dbReference type="Proteomes" id="UP000314294"/>
    </source>
</evidence>
<reference evidence="2 3" key="1">
    <citation type="submission" date="2019-03" db="EMBL/GenBank/DDBJ databases">
        <title>First draft genome of Liparis tanakae, snailfish: a comprehensive survey of snailfish specific genes.</title>
        <authorList>
            <person name="Kim W."/>
            <person name="Song I."/>
            <person name="Jeong J.-H."/>
            <person name="Kim D."/>
            <person name="Kim S."/>
            <person name="Ryu S."/>
            <person name="Song J.Y."/>
            <person name="Lee S.K."/>
        </authorList>
    </citation>
    <scope>NUCLEOTIDE SEQUENCE [LARGE SCALE GENOMIC DNA]</scope>
    <source>
        <tissue evidence="2">Muscle</tissue>
    </source>
</reference>
<evidence type="ECO:0000256" key="1">
    <source>
        <dbReference type="SAM" id="MobiDB-lite"/>
    </source>
</evidence>
<sequence length="210" mass="23204">MSPLTASRGAGWAPTHFLVSGLIPHRTALWMLSFLPGPESVADGGVRVHGLVTACVTQHDAAAKQTKDAKVSVAREVDLSSTPLAPKLARPPRTASAPSRPPDPGTFHYFDKSLFHFNLKSIQEKTTKTSEEDNRSSSFAGWKTGESLKKLDRLLAPLGKETHAQNPEEPRRTPKNPEEPRRTPKNPEEPRYFGRLLKEEDVGINWNRVA</sequence>
<comment type="caution">
    <text evidence="2">The sequence shown here is derived from an EMBL/GenBank/DDBJ whole genome shotgun (WGS) entry which is preliminary data.</text>
</comment>
<dbReference type="EMBL" id="SRLO01001094">
    <property type="protein sequence ID" value="TNN41609.1"/>
    <property type="molecule type" value="Genomic_DNA"/>
</dbReference>
<evidence type="ECO:0000313" key="2">
    <source>
        <dbReference type="EMBL" id="TNN41609.1"/>
    </source>
</evidence>
<organism evidence="2 3">
    <name type="scientific">Liparis tanakae</name>
    <name type="common">Tanaka's snailfish</name>
    <dbReference type="NCBI Taxonomy" id="230148"/>
    <lineage>
        <taxon>Eukaryota</taxon>
        <taxon>Metazoa</taxon>
        <taxon>Chordata</taxon>
        <taxon>Craniata</taxon>
        <taxon>Vertebrata</taxon>
        <taxon>Euteleostomi</taxon>
        <taxon>Actinopterygii</taxon>
        <taxon>Neopterygii</taxon>
        <taxon>Teleostei</taxon>
        <taxon>Neoteleostei</taxon>
        <taxon>Acanthomorphata</taxon>
        <taxon>Eupercaria</taxon>
        <taxon>Perciformes</taxon>
        <taxon>Cottioidei</taxon>
        <taxon>Cottales</taxon>
        <taxon>Liparidae</taxon>
        <taxon>Liparis</taxon>
    </lineage>
</organism>
<accession>A0A4Z2FKC3</accession>
<proteinExistence type="predicted"/>
<name>A0A4Z2FKC3_9TELE</name>
<protein>
    <submittedName>
        <fullName evidence="2">Uncharacterized protein</fullName>
    </submittedName>
</protein>
<dbReference type="AlphaFoldDB" id="A0A4Z2FKC3"/>
<feature type="compositionally biased region" description="Basic and acidic residues" evidence="1">
    <location>
        <begin position="160"/>
        <end position="196"/>
    </location>
</feature>
<gene>
    <name evidence="2" type="ORF">EYF80_048224</name>
</gene>
<keyword evidence="3" id="KW-1185">Reference proteome</keyword>
<dbReference type="Proteomes" id="UP000314294">
    <property type="component" value="Unassembled WGS sequence"/>
</dbReference>